<dbReference type="Proteomes" id="UP000494111">
    <property type="component" value="Unassembled WGS sequence"/>
</dbReference>
<protein>
    <submittedName>
        <fullName evidence="9">Acryloyl-CoA reductase (NADH)</fullName>
        <ecNumber evidence="9">1.3.1.95</ecNumber>
    </submittedName>
</protein>
<evidence type="ECO:0000313" key="10">
    <source>
        <dbReference type="Proteomes" id="UP000494111"/>
    </source>
</evidence>
<evidence type="ECO:0000256" key="4">
    <source>
        <dbReference type="ARBA" id="ARBA00022827"/>
    </source>
</evidence>
<dbReference type="EC" id="1.3.1.95" evidence="9"/>
<dbReference type="GO" id="GO:0003995">
    <property type="term" value="F:acyl-CoA dehydrogenase activity"/>
    <property type="evidence" value="ECO:0007669"/>
    <property type="project" value="TreeGrafter"/>
</dbReference>
<evidence type="ECO:0000259" key="8">
    <source>
        <dbReference type="Pfam" id="PF02771"/>
    </source>
</evidence>
<evidence type="ECO:0000259" key="7">
    <source>
        <dbReference type="Pfam" id="PF02770"/>
    </source>
</evidence>
<dbReference type="SUPFAM" id="SSF56645">
    <property type="entry name" value="Acyl-CoA dehydrogenase NM domain-like"/>
    <property type="match status" value="1"/>
</dbReference>
<evidence type="ECO:0000256" key="2">
    <source>
        <dbReference type="ARBA" id="ARBA00009347"/>
    </source>
</evidence>
<accession>A0A6S7A8Z2</accession>
<proteinExistence type="inferred from homology"/>
<reference evidence="9 10" key="1">
    <citation type="submission" date="2020-04" db="EMBL/GenBank/DDBJ databases">
        <authorList>
            <person name="De Canck E."/>
        </authorList>
    </citation>
    <scope>NUCLEOTIDE SEQUENCE [LARGE SCALE GENOMIC DNA]</scope>
    <source>
        <strain evidence="9 10">LMG 3458</strain>
    </source>
</reference>
<dbReference type="Gene3D" id="1.20.140.10">
    <property type="entry name" value="Butyryl-CoA Dehydrogenase, subunit A, domain 3"/>
    <property type="match status" value="1"/>
</dbReference>
<dbReference type="InterPro" id="IPR046373">
    <property type="entry name" value="Acyl-CoA_Oxase/DH_mid-dom_sf"/>
</dbReference>
<feature type="domain" description="Acyl-CoA oxidase/dehydrogenase middle" evidence="7">
    <location>
        <begin position="121"/>
        <end position="215"/>
    </location>
</feature>
<dbReference type="Pfam" id="PF02770">
    <property type="entry name" value="Acyl-CoA_dh_M"/>
    <property type="match status" value="1"/>
</dbReference>
<dbReference type="SUPFAM" id="SSF47203">
    <property type="entry name" value="Acyl-CoA dehydrogenase C-terminal domain-like"/>
    <property type="match status" value="1"/>
</dbReference>
<keyword evidence="5 9" id="KW-0560">Oxidoreductase</keyword>
<dbReference type="PANTHER" id="PTHR43884">
    <property type="entry name" value="ACYL-COA DEHYDROGENASE"/>
    <property type="match status" value="1"/>
</dbReference>
<dbReference type="PIRSF" id="PIRSF016578">
    <property type="entry name" value="HsaA"/>
    <property type="match status" value="1"/>
</dbReference>
<dbReference type="Pfam" id="PF00441">
    <property type="entry name" value="Acyl-CoA_dh_1"/>
    <property type="match status" value="1"/>
</dbReference>
<evidence type="ECO:0000256" key="5">
    <source>
        <dbReference type="ARBA" id="ARBA00023002"/>
    </source>
</evidence>
<dbReference type="InterPro" id="IPR006091">
    <property type="entry name" value="Acyl-CoA_Oxase/DH_mid-dom"/>
</dbReference>
<name>A0A6S7A8Z2_9BURK</name>
<dbReference type="PANTHER" id="PTHR43884:SF12">
    <property type="entry name" value="ISOVALERYL-COA DEHYDROGENASE, MITOCHONDRIAL-RELATED"/>
    <property type="match status" value="1"/>
</dbReference>
<dbReference type="InterPro" id="IPR036250">
    <property type="entry name" value="AcylCo_DH-like_C"/>
</dbReference>
<evidence type="ECO:0000256" key="3">
    <source>
        <dbReference type="ARBA" id="ARBA00022630"/>
    </source>
</evidence>
<dbReference type="Pfam" id="PF02771">
    <property type="entry name" value="Acyl-CoA_dh_N"/>
    <property type="match status" value="1"/>
</dbReference>
<sequence length="382" mass="41204">MELTEEQRLIRDTVGALAQARFAPAAASADKEYRPPIENLKVLAEHGYTGVFLPETYGGAGLGLLETVLIVEQLARSCANTAMLFSCTDGATPRAILHIGSDDIRRRYLPAFARAERYAAWSMSEANAGSDVGNVQTRAVLRGDHYVVNGSKLWCSGAQVADVFLVLVRLSDEPGMKGVGALLVERGAPGFSVGRHLDLLGLRGTGMAELVFQDCPVPAGNLLLPPGRMKDLLQVFDADRIIGNPPICLGLAHAALAQAAQHLKDRVQFGRPLADNQGLQWKLADMAIDLEAARALVYAAAASLDRGQHSVAQVSIAKTYANEMAVRVTNQAMQLAGAFGLSEEYPFERYFRDARGMSIGYGTTEIHRNVIAREILKGNYLA</sequence>
<dbReference type="GO" id="GO:0050660">
    <property type="term" value="F:flavin adenine dinucleotide binding"/>
    <property type="evidence" value="ECO:0007669"/>
    <property type="project" value="InterPro"/>
</dbReference>
<keyword evidence="4" id="KW-0274">FAD</keyword>
<dbReference type="RefSeq" id="WP_175192951.1">
    <property type="nucleotide sequence ID" value="NZ_CADIJO010000009.1"/>
</dbReference>
<dbReference type="EMBL" id="CADIJO010000009">
    <property type="protein sequence ID" value="CAB3707643.1"/>
    <property type="molecule type" value="Genomic_DNA"/>
</dbReference>
<gene>
    <name evidence="9" type="primary">acrC_1</name>
    <name evidence="9" type="ORF">LMG3458_03025</name>
</gene>
<comment type="cofactor">
    <cofactor evidence="1">
        <name>FAD</name>
        <dbReference type="ChEBI" id="CHEBI:57692"/>
    </cofactor>
</comment>
<dbReference type="InterPro" id="IPR009100">
    <property type="entry name" value="AcylCoA_DH/oxidase_NM_dom_sf"/>
</dbReference>
<feature type="domain" description="Acyl-CoA dehydrogenase/oxidase C-terminal" evidence="6">
    <location>
        <begin position="248"/>
        <end position="376"/>
    </location>
</feature>
<dbReference type="GO" id="GO:0043958">
    <property type="term" value="F:acryloyl-CoA reductase (NADH) activity"/>
    <property type="evidence" value="ECO:0007669"/>
    <property type="project" value="UniProtKB-EC"/>
</dbReference>
<dbReference type="FunFam" id="1.20.140.10:FF:000001">
    <property type="entry name" value="Acyl-CoA dehydrogenase"/>
    <property type="match status" value="1"/>
</dbReference>
<dbReference type="Gene3D" id="2.40.110.10">
    <property type="entry name" value="Butyryl-CoA Dehydrogenase, subunit A, domain 2"/>
    <property type="match status" value="1"/>
</dbReference>
<feature type="domain" description="Acyl-CoA dehydrogenase/oxidase N-terminal" evidence="8">
    <location>
        <begin position="4"/>
        <end position="116"/>
    </location>
</feature>
<dbReference type="Gene3D" id="1.10.540.10">
    <property type="entry name" value="Acyl-CoA dehydrogenase/oxidase, N-terminal domain"/>
    <property type="match status" value="1"/>
</dbReference>
<evidence type="ECO:0000313" key="9">
    <source>
        <dbReference type="EMBL" id="CAB3707643.1"/>
    </source>
</evidence>
<keyword evidence="3" id="KW-0285">Flavoprotein</keyword>
<organism evidence="9 10">
    <name type="scientific">Achromobacter deleyi</name>
    <dbReference type="NCBI Taxonomy" id="1353891"/>
    <lineage>
        <taxon>Bacteria</taxon>
        <taxon>Pseudomonadati</taxon>
        <taxon>Pseudomonadota</taxon>
        <taxon>Betaproteobacteria</taxon>
        <taxon>Burkholderiales</taxon>
        <taxon>Alcaligenaceae</taxon>
        <taxon>Achromobacter</taxon>
    </lineage>
</organism>
<evidence type="ECO:0000259" key="6">
    <source>
        <dbReference type="Pfam" id="PF00441"/>
    </source>
</evidence>
<dbReference type="InterPro" id="IPR013786">
    <property type="entry name" value="AcylCoA_DH/ox_N"/>
</dbReference>
<evidence type="ECO:0000256" key="1">
    <source>
        <dbReference type="ARBA" id="ARBA00001974"/>
    </source>
</evidence>
<dbReference type="AlphaFoldDB" id="A0A6S7A8Z2"/>
<dbReference type="InterPro" id="IPR037069">
    <property type="entry name" value="AcylCoA_DH/ox_N_sf"/>
</dbReference>
<dbReference type="InterPro" id="IPR009075">
    <property type="entry name" value="AcylCo_DH/oxidase_C"/>
</dbReference>
<comment type="similarity">
    <text evidence="2">Belongs to the acyl-CoA dehydrogenase family.</text>
</comment>